<dbReference type="PROSITE" id="PS50923">
    <property type="entry name" value="SUSHI"/>
    <property type="match status" value="1"/>
</dbReference>
<evidence type="ECO:0000313" key="5">
    <source>
        <dbReference type="EMBL" id="KAK0063788.1"/>
    </source>
</evidence>
<dbReference type="Proteomes" id="UP001233172">
    <property type="component" value="Unassembled WGS sequence"/>
</dbReference>
<dbReference type="Pfam" id="PF00084">
    <property type="entry name" value="Sushi"/>
    <property type="match status" value="1"/>
</dbReference>
<evidence type="ECO:0000256" key="2">
    <source>
        <dbReference type="PROSITE-ProRule" id="PRU00302"/>
    </source>
</evidence>
<dbReference type="Gene3D" id="2.10.70.10">
    <property type="entry name" value="Complement Module, domain 1"/>
    <property type="match status" value="1"/>
</dbReference>
<dbReference type="InterPro" id="IPR035976">
    <property type="entry name" value="Sushi/SCR/CCP_sf"/>
</dbReference>
<dbReference type="EMBL" id="JASAOG010000020">
    <property type="protein sequence ID" value="KAK0063788.1"/>
    <property type="molecule type" value="Genomic_DNA"/>
</dbReference>
<sequence length="220" mass="25719">MSLSNKEMNINYECSIKSLSSSNRFYYEVTVLNQSTVELRCFLNFHQLSGNNFRHCLPNGRWSGEEPVCEVDYYKERFRLSLFITSVTMFIVICFLMVDFSRHLYRRVTVKEKKRVSQSFCLKRSYQHILAPRSLANYSVAVRDLYMLDERLEIFKSVSTASFAGNFGANSFKANQGTPRYARADSTSSPRTSTNFQRGMFLFRMKNKPFSMQDPTYDDQ</sequence>
<evidence type="ECO:0000256" key="1">
    <source>
        <dbReference type="ARBA" id="ARBA00023157"/>
    </source>
</evidence>
<keyword evidence="3" id="KW-0472">Membrane</keyword>
<comment type="caution">
    <text evidence="5">The sequence shown here is derived from an EMBL/GenBank/DDBJ whole genome shotgun (WGS) entry which is preliminary data.</text>
</comment>
<evidence type="ECO:0000259" key="4">
    <source>
        <dbReference type="PROSITE" id="PS50923"/>
    </source>
</evidence>
<keyword evidence="6" id="KW-1185">Reference proteome</keyword>
<feature type="transmembrane region" description="Helical" evidence="3">
    <location>
        <begin position="80"/>
        <end position="98"/>
    </location>
</feature>
<evidence type="ECO:0000313" key="6">
    <source>
        <dbReference type="Proteomes" id="UP001233172"/>
    </source>
</evidence>
<feature type="domain" description="Sushi" evidence="4">
    <location>
        <begin position="12"/>
        <end position="71"/>
    </location>
</feature>
<reference evidence="5" key="2">
    <citation type="submission" date="2023-04" db="EMBL/GenBank/DDBJ databases">
        <authorList>
            <person name="Bu L."/>
            <person name="Lu L."/>
            <person name="Laidemitt M.R."/>
            <person name="Zhang S.M."/>
            <person name="Mutuku M."/>
            <person name="Mkoji G."/>
            <person name="Steinauer M."/>
            <person name="Loker E.S."/>
        </authorList>
    </citation>
    <scope>NUCLEOTIDE SEQUENCE</scope>
    <source>
        <strain evidence="5">KasaAsao</strain>
        <tissue evidence="5">Whole Snail</tissue>
    </source>
</reference>
<proteinExistence type="predicted"/>
<dbReference type="InterPro" id="IPR000436">
    <property type="entry name" value="Sushi_SCR_CCP_dom"/>
</dbReference>
<keyword evidence="3" id="KW-1133">Transmembrane helix</keyword>
<comment type="caution">
    <text evidence="2">Lacks conserved residue(s) required for the propagation of feature annotation.</text>
</comment>
<dbReference type="AlphaFoldDB" id="A0AAD8C162"/>
<gene>
    <name evidence="5" type="ORF">Bpfe_006939</name>
</gene>
<dbReference type="SUPFAM" id="SSF57535">
    <property type="entry name" value="Complement control module/SCR domain"/>
    <property type="match status" value="1"/>
</dbReference>
<evidence type="ECO:0000256" key="3">
    <source>
        <dbReference type="SAM" id="Phobius"/>
    </source>
</evidence>
<name>A0AAD8C162_BIOPF</name>
<dbReference type="CDD" id="cd00033">
    <property type="entry name" value="CCP"/>
    <property type="match status" value="1"/>
</dbReference>
<organism evidence="5 6">
    <name type="scientific">Biomphalaria pfeifferi</name>
    <name type="common">Bloodfluke planorb</name>
    <name type="synonym">Freshwater snail</name>
    <dbReference type="NCBI Taxonomy" id="112525"/>
    <lineage>
        <taxon>Eukaryota</taxon>
        <taxon>Metazoa</taxon>
        <taxon>Spiralia</taxon>
        <taxon>Lophotrochozoa</taxon>
        <taxon>Mollusca</taxon>
        <taxon>Gastropoda</taxon>
        <taxon>Heterobranchia</taxon>
        <taxon>Euthyneura</taxon>
        <taxon>Panpulmonata</taxon>
        <taxon>Hygrophila</taxon>
        <taxon>Lymnaeoidea</taxon>
        <taxon>Planorbidae</taxon>
        <taxon>Biomphalaria</taxon>
    </lineage>
</organism>
<reference evidence="5" key="1">
    <citation type="journal article" date="2023" name="PLoS Negl. Trop. Dis.">
        <title>A genome sequence for Biomphalaria pfeifferi, the major vector snail for the human-infecting parasite Schistosoma mansoni.</title>
        <authorList>
            <person name="Bu L."/>
            <person name="Lu L."/>
            <person name="Laidemitt M.R."/>
            <person name="Zhang S.M."/>
            <person name="Mutuku M."/>
            <person name="Mkoji G."/>
            <person name="Steinauer M."/>
            <person name="Loker E.S."/>
        </authorList>
    </citation>
    <scope>NUCLEOTIDE SEQUENCE</scope>
    <source>
        <strain evidence="5">KasaAsao</strain>
    </source>
</reference>
<accession>A0AAD8C162</accession>
<keyword evidence="2" id="KW-0768">Sushi</keyword>
<keyword evidence="1" id="KW-1015">Disulfide bond</keyword>
<protein>
    <recommendedName>
        <fullName evidence="4">Sushi domain-containing protein</fullName>
    </recommendedName>
</protein>
<keyword evidence="3" id="KW-0812">Transmembrane</keyword>